<dbReference type="RefSeq" id="XP_064658760.1">
    <property type="nucleotide sequence ID" value="XM_064802635.1"/>
</dbReference>
<feature type="region of interest" description="Disordered" evidence="1">
    <location>
        <begin position="26"/>
        <end position="46"/>
    </location>
</feature>
<dbReference type="GeneID" id="89926731"/>
<dbReference type="EMBL" id="JAVRRT010000008">
    <property type="protein sequence ID" value="KAK5169414.1"/>
    <property type="molecule type" value="Genomic_DNA"/>
</dbReference>
<feature type="region of interest" description="Disordered" evidence="1">
    <location>
        <begin position="219"/>
        <end position="271"/>
    </location>
</feature>
<proteinExistence type="predicted"/>
<organism evidence="2 3">
    <name type="scientific">Saxophila tyrrhenica</name>
    <dbReference type="NCBI Taxonomy" id="1690608"/>
    <lineage>
        <taxon>Eukaryota</taxon>
        <taxon>Fungi</taxon>
        <taxon>Dikarya</taxon>
        <taxon>Ascomycota</taxon>
        <taxon>Pezizomycotina</taxon>
        <taxon>Dothideomycetes</taxon>
        <taxon>Dothideomycetidae</taxon>
        <taxon>Mycosphaerellales</taxon>
        <taxon>Extremaceae</taxon>
        <taxon>Saxophila</taxon>
    </lineage>
</organism>
<dbReference type="Proteomes" id="UP001337655">
    <property type="component" value="Unassembled WGS sequence"/>
</dbReference>
<accession>A0AAV9PBD0</accession>
<protein>
    <submittedName>
        <fullName evidence="2">Uncharacterized protein</fullName>
    </submittedName>
</protein>
<sequence length="286" mass="32057">MPGNVVRAFRTPRALGPQWRSLSLRSITGHSDDNGSTGKDLLTFDDDRTPLSREELDRKLRAADQTELLEIFSVARDRRSTVQKVKEHASAMPLTVQLLPEVPAYKVGYSKTMLIDPLQTKLDEAVEYNNVLLQHLTDLQFEPYKKSRDNAVVEFGEEMKKKSRDEQLEMREQVKRDAQAKVSRMNANVEKLLGDVTEAVESHGGTVRKAANPFDVKPEVSDEVEDVDVEDDRTELSAELDDGEAPVIKTEAQNKGAEQKKQPAAPSLLSRFQRLRASISAGDKSK</sequence>
<keyword evidence="3" id="KW-1185">Reference proteome</keyword>
<comment type="caution">
    <text evidence="2">The sequence shown here is derived from an EMBL/GenBank/DDBJ whole genome shotgun (WGS) entry which is preliminary data.</text>
</comment>
<evidence type="ECO:0000313" key="2">
    <source>
        <dbReference type="EMBL" id="KAK5169414.1"/>
    </source>
</evidence>
<feature type="compositionally biased region" description="Polar residues" evidence="1">
    <location>
        <begin position="26"/>
        <end position="37"/>
    </location>
</feature>
<name>A0AAV9PBD0_9PEZI</name>
<feature type="compositionally biased region" description="Acidic residues" evidence="1">
    <location>
        <begin position="221"/>
        <end position="244"/>
    </location>
</feature>
<dbReference type="AlphaFoldDB" id="A0AAV9PBD0"/>
<gene>
    <name evidence="2" type="ORF">LTR77_005390</name>
</gene>
<reference evidence="2 3" key="1">
    <citation type="submission" date="2023-08" db="EMBL/GenBank/DDBJ databases">
        <title>Black Yeasts Isolated from many extreme environments.</title>
        <authorList>
            <person name="Coleine C."/>
            <person name="Stajich J.E."/>
            <person name="Selbmann L."/>
        </authorList>
    </citation>
    <scope>NUCLEOTIDE SEQUENCE [LARGE SCALE GENOMIC DNA]</scope>
    <source>
        <strain evidence="2 3">CCFEE 5935</strain>
    </source>
</reference>
<evidence type="ECO:0000313" key="3">
    <source>
        <dbReference type="Proteomes" id="UP001337655"/>
    </source>
</evidence>
<evidence type="ECO:0000256" key="1">
    <source>
        <dbReference type="SAM" id="MobiDB-lite"/>
    </source>
</evidence>